<dbReference type="GeneID" id="6342689"/>
<reference evidence="2 3" key="1">
    <citation type="journal article" date="2018" name="BMC Genomics">
        <title>Comparative genomics of the wheat fungal pathogen Pyrenophora tritici-repentis reveals chromosomal variations and genome plasticity.</title>
        <authorList>
            <person name="Moolhuijzen P."/>
            <person name="See P.T."/>
            <person name="Hane J.K."/>
            <person name="Shi G."/>
            <person name="Liu Z."/>
            <person name="Oliver R.P."/>
            <person name="Moffat C.S."/>
        </authorList>
    </citation>
    <scope>NUCLEOTIDE SEQUENCE [LARGE SCALE GENOMIC DNA]</scope>
    <source>
        <strain evidence="2">M4</strain>
    </source>
</reference>
<organism evidence="2 3">
    <name type="scientific">Pyrenophora tritici-repentis</name>
    <dbReference type="NCBI Taxonomy" id="45151"/>
    <lineage>
        <taxon>Eukaryota</taxon>
        <taxon>Fungi</taxon>
        <taxon>Dikarya</taxon>
        <taxon>Ascomycota</taxon>
        <taxon>Pezizomycotina</taxon>
        <taxon>Dothideomycetes</taxon>
        <taxon>Pleosporomycetidae</taxon>
        <taxon>Pleosporales</taxon>
        <taxon>Pleosporineae</taxon>
        <taxon>Pleosporaceae</taxon>
        <taxon>Pyrenophora</taxon>
    </lineage>
</organism>
<comment type="caution">
    <text evidence="2">The sequence shown here is derived from an EMBL/GenBank/DDBJ whole genome shotgun (WGS) entry which is preliminary data.</text>
</comment>
<dbReference type="InterPro" id="IPR013180">
    <property type="entry name" value="CTNNBL1_N"/>
</dbReference>
<gene>
    <name evidence="2" type="ORF">PtrM4_113640</name>
</gene>
<evidence type="ECO:0000313" key="2">
    <source>
        <dbReference type="EMBL" id="KAF7568949.1"/>
    </source>
</evidence>
<name>A0A317BKC7_9PLEO</name>
<evidence type="ECO:0000313" key="3">
    <source>
        <dbReference type="Proteomes" id="UP000245464"/>
    </source>
</evidence>
<feature type="domain" description="Beta-catenin-like protein 1 N-terminal" evidence="1">
    <location>
        <begin position="3"/>
        <end position="73"/>
    </location>
</feature>
<dbReference type="EMBL" id="NQIK02000006">
    <property type="protein sequence ID" value="KAF7568949.1"/>
    <property type="molecule type" value="Genomic_DNA"/>
</dbReference>
<dbReference type="KEGG" id="ptrr:6342689"/>
<dbReference type="Gene3D" id="1.25.10.10">
    <property type="entry name" value="Leucine-rich Repeat Variant"/>
    <property type="match status" value="1"/>
</dbReference>
<accession>A0A317BKC7</accession>
<sequence>MAERKRRLSVEEREELELQSVAERLSEGGLYCLERIDAVLAWLVAEDEGAKKAVVEALAERDEGLGDVKKTLQAQLDGVLEVEGAEREVLETLVGFLE</sequence>
<proteinExistence type="predicted"/>
<protein>
    <recommendedName>
        <fullName evidence="1">Beta-catenin-like protein 1 N-terminal domain-containing protein</fullName>
    </recommendedName>
</protein>
<evidence type="ECO:0000259" key="1">
    <source>
        <dbReference type="Pfam" id="PF08216"/>
    </source>
</evidence>
<dbReference type="Proteomes" id="UP000245464">
    <property type="component" value="Chromosome 6"/>
</dbReference>
<dbReference type="RefSeq" id="XP_001934783.2">
    <property type="nucleotide sequence ID" value="XM_001934748.2"/>
</dbReference>
<dbReference type="InterPro" id="IPR011989">
    <property type="entry name" value="ARM-like"/>
</dbReference>
<dbReference type="Pfam" id="PF08216">
    <property type="entry name" value="CTNNBL"/>
    <property type="match status" value="1"/>
</dbReference>
<dbReference type="AlphaFoldDB" id="A0A317BKC7"/>